<accession>A0A6A5K375</accession>
<proteinExistence type="predicted"/>
<dbReference type="AlphaFoldDB" id="A0A6A5K375"/>
<dbReference type="Proteomes" id="UP000800040">
    <property type="component" value="Unassembled WGS sequence"/>
</dbReference>
<organism evidence="1 2">
    <name type="scientific">Decorospora gaudefroyi</name>
    <dbReference type="NCBI Taxonomy" id="184978"/>
    <lineage>
        <taxon>Eukaryota</taxon>
        <taxon>Fungi</taxon>
        <taxon>Dikarya</taxon>
        <taxon>Ascomycota</taxon>
        <taxon>Pezizomycotina</taxon>
        <taxon>Dothideomycetes</taxon>
        <taxon>Pleosporomycetidae</taxon>
        <taxon>Pleosporales</taxon>
        <taxon>Pleosporineae</taxon>
        <taxon>Pleosporaceae</taxon>
        <taxon>Decorospora</taxon>
    </lineage>
</organism>
<keyword evidence="2" id="KW-1185">Reference proteome</keyword>
<sequence length="366" mass="42092">MTLVNRRLHSLLAPHLFQTLVINAPLKSLDLDSLTRFHAHTLKVNMFGSLWWWCAGVYVASCDAVDLFHFLRRFTGLRCLEVSMLGRSVDLFEAAFTHASSSNKKNKEEEEEEEDMFLLPRVNRLMVSSAGAFLVRHCPALETLMVRDEKDCVVEAYTELASRFSPQRLGYPGFDFRHEALASLDAVAIWSVEEVHFVTSTFPHLRRLVMRCETYCYRASVARLTRILGAELKQLRSLRLSPIENLDMGFRSVWKRAVQACKTEELRMRLWDRNERARVEAENGVARLAFGDVDGLVELGLGEMRVARRLPLLLDGYGAKEQQEERIPRWMWQRKAELLDDCFAGTVWAKYRAERDAVVIGSEVGY</sequence>
<dbReference type="OrthoDB" id="3636801at2759"/>
<dbReference type="EMBL" id="ML975383">
    <property type="protein sequence ID" value="KAF1830810.1"/>
    <property type="molecule type" value="Genomic_DNA"/>
</dbReference>
<protein>
    <submittedName>
        <fullName evidence="1">Uncharacterized protein</fullName>
    </submittedName>
</protein>
<reference evidence="1" key="1">
    <citation type="submission" date="2020-01" db="EMBL/GenBank/DDBJ databases">
        <authorList>
            <consortium name="DOE Joint Genome Institute"/>
            <person name="Haridas S."/>
            <person name="Albert R."/>
            <person name="Binder M."/>
            <person name="Bloem J."/>
            <person name="Labutti K."/>
            <person name="Salamov A."/>
            <person name="Andreopoulos B."/>
            <person name="Baker S.E."/>
            <person name="Barry K."/>
            <person name="Bills G."/>
            <person name="Bluhm B.H."/>
            <person name="Cannon C."/>
            <person name="Castanera R."/>
            <person name="Culley D.E."/>
            <person name="Daum C."/>
            <person name="Ezra D."/>
            <person name="Gonzalez J.B."/>
            <person name="Henrissat B."/>
            <person name="Kuo A."/>
            <person name="Liang C."/>
            <person name="Lipzen A."/>
            <person name="Lutzoni F."/>
            <person name="Magnuson J."/>
            <person name="Mondo S."/>
            <person name="Nolan M."/>
            <person name="Ohm R."/>
            <person name="Pangilinan J."/>
            <person name="Park H.-J."/>
            <person name="Ramirez L."/>
            <person name="Alfaro M."/>
            <person name="Sun H."/>
            <person name="Tritt A."/>
            <person name="Yoshinaga Y."/>
            <person name="Zwiers L.-H."/>
            <person name="Turgeon B.G."/>
            <person name="Goodwin S.B."/>
            <person name="Spatafora J.W."/>
            <person name="Crous P.W."/>
            <person name="Grigoriev I.V."/>
        </authorList>
    </citation>
    <scope>NUCLEOTIDE SEQUENCE</scope>
    <source>
        <strain evidence="1">P77</strain>
    </source>
</reference>
<evidence type="ECO:0000313" key="2">
    <source>
        <dbReference type="Proteomes" id="UP000800040"/>
    </source>
</evidence>
<gene>
    <name evidence="1" type="ORF">BDW02DRAFT_572648</name>
</gene>
<evidence type="ECO:0000313" key="1">
    <source>
        <dbReference type="EMBL" id="KAF1830810.1"/>
    </source>
</evidence>
<name>A0A6A5K375_9PLEO</name>